<evidence type="ECO:0000313" key="2">
    <source>
        <dbReference type="Proteomes" id="UP000243904"/>
    </source>
</evidence>
<dbReference type="EMBL" id="LT629750">
    <property type="protein sequence ID" value="SDS94169.1"/>
    <property type="molecule type" value="Genomic_DNA"/>
</dbReference>
<reference evidence="2" key="1">
    <citation type="submission" date="2016-10" db="EMBL/GenBank/DDBJ databases">
        <authorList>
            <person name="Varghese N."/>
            <person name="Submissions S."/>
        </authorList>
    </citation>
    <scope>NUCLEOTIDE SEQUENCE [LARGE SCALE GENOMIC DNA]</scope>
    <source>
        <strain evidence="2">GAS369</strain>
    </source>
</reference>
<dbReference type="AlphaFoldDB" id="A0A1H1WDF5"/>
<gene>
    <name evidence="1" type="ORF">SAMN05444158_3766</name>
</gene>
<proteinExistence type="predicted"/>
<name>A0A1H1WDF5_9BRAD</name>
<protein>
    <recommendedName>
        <fullName evidence="3">Methyltransferase FkbM domain-containing protein</fullName>
    </recommendedName>
</protein>
<organism evidence="1 2">
    <name type="scientific">Bradyrhizobium canariense</name>
    <dbReference type="NCBI Taxonomy" id="255045"/>
    <lineage>
        <taxon>Bacteria</taxon>
        <taxon>Pseudomonadati</taxon>
        <taxon>Pseudomonadota</taxon>
        <taxon>Alphaproteobacteria</taxon>
        <taxon>Hyphomicrobiales</taxon>
        <taxon>Nitrobacteraceae</taxon>
        <taxon>Bradyrhizobium</taxon>
    </lineage>
</organism>
<sequence length="331" mass="36835">MSQISTELETSTRRVAPANPAWGRQLFNAAIARLRKVALLRQLKRKLVQFAQAPEEAIYRNSEVAQRSLIATWKQLQASGVILPLEQVGFSRFSEFEEDGHLLYLLTLAGATSRTVVEISSQDGRTCMATNLLVHHRWRGFLFDGDPVFVAEGQRFFASHPGTRALPPVMRAEWFTRDNVNRVLASAGVPDEVDVLSLDIDGNDLHLWNAMTLRPRILICEFNNAVPSGLALTIPYRPDFNYAALPPDQALFRSASLAAYVAVSRRKGYRFVGMNALGFNAIFLRDDVLASEMPEIPASALDANPFIATARAWWPPIAHLPWVEVPADGNL</sequence>
<dbReference type="Proteomes" id="UP000243904">
    <property type="component" value="Chromosome I"/>
</dbReference>
<evidence type="ECO:0008006" key="3">
    <source>
        <dbReference type="Google" id="ProtNLM"/>
    </source>
</evidence>
<dbReference type="RefSeq" id="WP_146688334.1">
    <property type="nucleotide sequence ID" value="NZ_LT629750.1"/>
</dbReference>
<keyword evidence="2" id="KW-1185">Reference proteome</keyword>
<evidence type="ECO:0000313" key="1">
    <source>
        <dbReference type="EMBL" id="SDS94169.1"/>
    </source>
</evidence>
<accession>A0A1H1WDF5</accession>